<dbReference type="GO" id="GO:0005829">
    <property type="term" value="C:cytosol"/>
    <property type="evidence" value="ECO:0007669"/>
    <property type="project" value="EnsemblFungi"/>
</dbReference>
<evidence type="ECO:0000256" key="5">
    <source>
        <dbReference type="ARBA" id="ARBA00022793"/>
    </source>
</evidence>
<dbReference type="GO" id="GO:0008270">
    <property type="term" value="F:zinc ion binding"/>
    <property type="evidence" value="ECO:0007669"/>
    <property type="project" value="InterPro"/>
</dbReference>
<dbReference type="UniPathway" id="UPA00070">
    <property type="reaction ID" value="UER00120"/>
</dbReference>
<feature type="binding site" evidence="12">
    <location>
        <position position="336"/>
    </location>
    <ligand>
        <name>substrate</name>
    </ligand>
</feature>
<reference evidence="16 17" key="1">
    <citation type="submission" date="2012-10" db="EMBL/GenBank/DDBJ databases">
        <title>Genome sequencing and analysis of entomopathogenic fungi Beauveria bassiana D1-5.</title>
        <authorList>
            <person name="Li Q."/>
            <person name="Wang L."/>
            <person name="Zhang Z."/>
            <person name="Wang Q."/>
            <person name="Ren J."/>
            <person name="Wang M."/>
            <person name="Xu W."/>
            <person name="Wang J."/>
            <person name="Lu Y."/>
            <person name="Du Q."/>
            <person name="Sun Z."/>
        </authorList>
    </citation>
    <scope>NUCLEOTIDE SEQUENCE [LARGE SCALE GENOMIC DNA]</scope>
    <source>
        <strain evidence="16 17">D1-5</strain>
    </source>
</reference>
<evidence type="ECO:0000256" key="10">
    <source>
        <dbReference type="ARBA" id="ARBA00033428"/>
    </source>
</evidence>
<dbReference type="InterPro" id="IPR018089">
    <property type="entry name" value="OMPdecase_AS"/>
</dbReference>
<evidence type="ECO:0000259" key="15">
    <source>
        <dbReference type="SMART" id="SM00934"/>
    </source>
</evidence>
<dbReference type="GO" id="GO:0006207">
    <property type="term" value="P:'de novo' pyrimidine nucleobase biosynthetic process"/>
    <property type="evidence" value="ECO:0007669"/>
    <property type="project" value="EnsemblFungi"/>
</dbReference>
<evidence type="ECO:0000256" key="12">
    <source>
        <dbReference type="PIRSR" id="PIRSR614732-2"/>
    </source>
</evidence>
<dbReference type="GO" id="GO:0004590">
    <property type="term" value="F:orotidine-5'-phosphate decarboxylase activity"/>
    <property type="evidence" value="ECO:0007669"/>
    <property type="project" value="UniProtKB-EC"/>
</dbReference>
<dbReference type="CDD" id="cd12148">
    <property type="entry name" value="fungal_TF_MHR"/>
    <property type="match status" value="1"/>
</dbReference>
<evidence type="ECO:0000313" key="16">
    <source>
        <dbReference type="EMBL" id="KGQ08654.1"/>
    </source>
</evidence>
<keyword evidence="5" id="KW-0210">Decarboxylase</keyword>
<evidence type="ECO:0000256" key="1">
    <source>
        <dbReference type="ARBA" id="ARBA00004861"/>
    </source>
</evidence>
<organism evidence="16 17">
    <name type="scientific">Beauveria bassiana D1-5</name>
    <dbReference type="NCBI Taxonomy" id="1245745"/>
    <lineage>
        <taxon>Eukaryota</taxon>
        <taxon>Fungi</taxon>
        <taxon>Dikarya</taxon>
        <taxon>Ascomycota</taxon>
        <taxon>Pezizomycotina</taxon>
        <taxon>Sordariomycetes</taxon>
        <taxon>Hypocreomycetidae</taxon>
        <taxon>Hypocreales</taxon>
        <taxon>Cordycipitaceae</taxon>
        <taxon>Beauveria</taxon>
    </lineage>
</organism>
<evidence type="ECO:0000256" key="13">
    <source>
        <dbReference type="SAM" id="MobiDB-lite"/>
    </source>
</evidence>
<feature type="region of interest" description="Disordered" evidence="13">
    <location>
        <begin position="162"/>
        <end position="199"/>
    </location>
</feature>
<dbReference type="Proteomes" id="UP000030106">
    <property type="component" value="Unassembled WGS sequence"/>
</dbReference>
<evidence type="ECO:0000259" key="14">
    <source>
        <dbReference type="SMART" id="SM00906"/>
    </source>
</evidence>
<comment type="similarity">
    <text evidence="2">Belongs to the OMP decarboxylase family.</text>
</comment>
<name>A0A0A2W6U3_BEABA</name>
<accession>A0A0A2W6U3</accession>
<feature type="binding site" evidence="12">
    <location>
        <position position="41"/>
    </location>
    <ligand>
        <name>substrate</name>
    </ligand>
</feature>
<dbReference type="SUPFAM" id="SSF51366">
    <property type="entry name" value="Ribulose-phoshate binding barrel"/>
    <property type="match status" value="1"/>
</dbReference>
<evidence type="ECO:0000256" key="4">
    <source>
        <dbReference type="ARBA" id="ARBA00021923"/>
    </source>
</evidence>
<feature type="region of interest" description="Disordered" evidence="13">
    <location>
        <begin position="348"/>
        <end position="390"/>
    </location>
</feature>
<feature type="domain" description="Orotidine 5'-phosphate decarboxylase" evidence="15">
    <location>
        <begin position="35"/>
        <end position="352"/>
    </location>
</feature>
<dbReference type="HOGENOM" id="CLU_292206_0_0_1"/>
<evidence type="ECO:0000256" key="11">
    <source>
        <dbReference type="PIRSR" id="PIRSR614732-1"/>
    </source>
</evidence>
<evidence type="ECO:0000256" key="6">
    <source>
        <dbReference type="ARBA" id="ARBA00022975"/>
    </source>
</evidence>
<keyword evidence="6" id="KW-0665">Pyrimidine biosynthesis</keyword>
<feature type="active site" description="For OMPdecase activity" evidence="11">
    <location>
        <position position="98"/>
    </location>
</feature>
<dbReference type="PANTHER" id="PTHR32119">
    <property type="entry name" value="OROTIDINE 5'-PHOSPHATE DECARBOXYLASE"/>
    <property type="match status" value="1"/>
</dbReference>
<dbReference type="OrthoDB" id="10263753at2759"/>
<sequence length="1043" mass="115148">MPHPTLKATYASRAATATHPLNAYLFKLMDLKASNLCLSADVATARELLYFADKIGPAIVVLKTHHDMVSGWDFHPEHGTGAKLAALARRHGFLIFEDRKFGDIGNTVELQYTSGSARIIEWAHIVNVNMVPGKASVTSLANAASRWLERYPCEVRTSVTVGTPTTEQFEHEDEEKNVAPATQDPPPVPQREDGRKGSIVSVTTVTQKYESALSPRMNKGISENDEVLFPGIEEAPLERGLLILAQMSSQGNFMNKEYTQACVEAAREHKDFVIGFVSQEALNTQDDDAFVHMTPGCQLPPAGDSDGTLKGDGKGQQYNTPASIIGVAGSDIAIVGRGIIKANDPFEEAERYSRRRIGNSSDGSHTTARTSPSQQTTDRSHSTGDDPTLSSMAAALGYSQTRPSTLSLLRTIETADQQPGPGGRTSSSHHQTAAVESELAPIREKYKGLVRQLPAKTYVDRLVGMYFKDLHHQYNFLDQSIFYEQLDEWNRLPFALLSTPERLPLRMRFFPALLFQILATALLLLPPPGTPDPVFDALKYAGGMTFENLATDYSDSGAAIVNLFGKSALDEVTVQAQFIRALFQKYTAHVIECWHGIAAAIRDAQELGMHRDALDPKPEDSSVESILKNQWRILHRRKMYMMLVTWDANMAVFLGRPGSVVWSHGLPSLPTDASTPTDFSKMPVEPRDDAVEPPTLITRQLLLFKLVEPLRLVLDLEPDGSHPKDFSKVDHVHQIMRTVHSEVPAAFRLANPDRRWDEHPTCAPWIHQTRLHMEQMYYFGVMALHRPYIFHRRASREAALRAAVDMLGIQRQTFDRLPLVQWRGFHLFFGSFDAVVVVASIFILFPRENPGLRDSAVRRFHWTIAKFEAIREHNAVARAAQGVLNAIQARFIKAVGSSVPGPSPDAEAPLDEPTPPDQTADGNRAGLAMSSNTSTNGLSLGISTSDEDSAAGSWANDVNAWSLPEESLSALAPIYPTSDLLFNDLVAKYGESDLEGCALGLIGTQQQQAPGDGFGMSCQFDGDFAVDNTFWQFMNQFNPEFTG</sequence>
<protein>
    <recommendedName>
        <fullName evidence="4">Orotidine 5'-phosphate decarboxylase</fullName>
        <ecNumber evidence="3">4.1.1.23</ecNumber>
    </recommendedName>
    <alternativeName>
        <fullName evidence="10">OMP decarboxylase</fullName>
    </alternativeName>
    <alternativeName>
        <fullName evidence="9">Uridine 5'-monophosphate synthase</fullName>
    </alternativeName>
</protein>
<evidence type="ECO:0000256" key="3">
    <source>
        <dbReference type="ARBA" id="ARBA00012321"/>
    </source>
</evidence>
<keyword evidence="7" id="KW-0456">Lyase</keyword>
<feature type="binding site" evidence="12">
    <location>
        <position position="63"/>
    </location>
    <ligand>
        <name>substrate</name>
    </ligand>
</feature>
<feature type="active site" description="For OMPdecase activity" evidence="11">
    <location>
        <position position="100"/>
    </location>
</feature>
<dbReference type="EMBL" id="ANFO01000562">
    <property type="protein sequence ID" value="KGQ08654.1"/>
    <property type="molecule type" value="Genomic_DNA"/>
</dbReference>
<dbReference type="GO" id="GO:0003677">
    <property type="term" value="F:DNA binding"/>
    <property type="evidence" value="ECO:0007669"/>
    <property type="project" value="InterPro"/>
</dbReference>
<dbReference type="InterPro" id="IPR001754">
    <property type="entry name" value="OMPdeCOase_dom"/>
</dbReference>
<dbReference type="Pfam" id="PF00215">
    <property type="entry name" value="OMPdecase"/>
    <property type="match status" value="1"/>
</dbReference>
<evidence type="ECO:0000313" key="17">
    <source>
        <dbReference type="Proteomes" id="UP000030106"/>
    </source>
</evidence>
<feature type="active site" description="For OMPdecase activity" evidence="11">
    <location>
        <position position="103"/>
    </location>
</feature>
<dbReference type="AlphaFoldDB" id="A0A0A2W6U3"/>
<feature type="binding site" evidence="12">
    <location>
        <position position="337"/>
    </location>
    <ligand>
        <name>substrate</name>
    </ligand>
</feature>
<feature type="compositionally biased region" description="Polar residues" evidence="13">
    <location>
        <begin position="358"/>
        <end position="377"/>
    </location>
</feature>
<dbReference type="Gene3D" id="3.20.20.70">
    <property type="entry name" value="Aldolase class I"/>
    <property type="match status" value="1"/>
</dbReference>
<gene>
    <name evidence="16" type="ORF">BBAD15_g6020</name>
</gene>
<dbReference type="SMART" id="SM00906">
    <property type="entry name" value="Fungal_trans"/>
    <property type="match status" value="1"/>
</dbReference>
<dbReference type="InterPro" id="IPR014732">
    <property type="entry name" value="OMPdecase"/>
</dbReference>
<dbReference type="CDD" id="cd04725">
    <property type="entry name" value="OMP_decarboxylase_like"/>
    <property type="match status" value="1"/>
</dbReference>
<evidence type="ECO:0000256" key="8">
    <source>
        <dbReference type="ARBA" id="ARBA00023242"/>
    </source>
</evidence>
<dbReference type="InterPro" id="IPR007219">
    <property type="entry name" value="XnlR_reg_dom"/>
</dbReference>
<proteinExistence type="inferred from homology"/>
<evidence type="ECO:0000256" key="7">
    <source>
        <dbReference type="ARBA" id="ARBA00023239"/>
    </source>
</evidence>
<dbReference type="InterPro" id="IPR013785">
    <property type="entry name" value="Aldolase_TIM"/>
</dbReference>
<dbReference type="STRING" id="1245745.A0A0A2W6U3"/>
<dbReference type="PANTHER" id="PTHR32119:SF2">
    <property type="entry name" value="OROTIDINE 5'-PHOSPHATE DECARBOXYLASE"/>
    <property type="match status" value="1"/>
</dbReference>
<dbReference type="Pfam" id="PF04082">
    <property type="entry name" value="Fungal_trans"/>
    <property type="match status" value="1"/>
</dbReference>
<feature type="domain" description="Xylanolytic transcriptional activator regulatory" evidence="14">
    <location>
        <begin position="593"/>
        <end position="682"/>
    </location>
</feature>
<evidence type="ECO:0000256" key="2">
    <source>
        <dbReference type="ARBA" id="ARBA00011018"/>
    </source>
</evidence>
<dbReference type="InterPro" id="IPR011060">
    <property type="entry name" value="RibuloseP-bd_barrel"/>
</dbReference>
<dbReference type="PROSITE" id="PS00156">
    <property type="entry name" value="OMPDECASE"/>
    <property type="match status" value="1"/>
</dbReference>
<dbReference type="GO" id="GO:0044205">
    <property type="term" value="P:'de novo' UMP biosynthetic process"/>
    <property type="evidence" value="ECO:0007669"/>
    <property type="project" value="UniProtKB-UniPathway"/>
</dbReference>
<feature type="region of interest" description="Disordered" evidence="13">
    <location>
        <begin position="415"/>
        <end position="435"/>
    </location>
</feature>
<dbReference type="GO" id="GO:0006351">
    <property type="term" value="P:DNA-templated transcription"/>
    <property type="evidence" value="ECO:0007669"/>
    <property type="project" value="InterPro"/>
</dbReference>
<evidence type="ECO:0000256" key="9">
    <source>
        <dbReference type="ARBA" id="ARBA00031744"/>
    </source>
</evidence>
<feature type="binding site" evidence="12">
    <location>
        <position position="248"/>
    </location>
    <ligand>
        <name>substrate</name>
    </ligand>
</feature>
<comment type="pathway">
    <text evidence="1">Pyrimidine metabolism; UMP biosynthesis via de novo pathway; UMP from orotate: step 2/2.</text>
</comment>
<comment type="caution">
    <text evidence="16">The sequence shown here is derived from an EMBL/GenBank/DDBJ whole genome shotgun (WGS) entry which is preliminary data.</text>
</comment>
<feature type="binding site" evidence="12">
    <location>
        <position position="316"/>
    </location>
    <ligand>
        <name>substrate</name>
    </ligand>
</feature>
<keyword evidence="8" id="KW-0539">Nucleus</keyword>
<dbReference type="eggNOG" id="ENOG502QQCV">
    <property type="taxonomic scope" value="Eukaryota"/>
</dbReference>
<dbReference type="SMART" id="SM00934">
    <property type="entry name" value="OMPdecase"/>
    <property type="match status" value="1"/>
</dbReference>
<feature type="region of interest" description="Disordered" evidence="13">
    <location>
        <begin position="898"/>
        <end position="928"/>
    </location>
</feature>
<dbReference type="EC" id="4.1.1.23" evidence="3"/>